<accession>V9SEL7</accession>
<keyword evidence="2" id="KW-1185">Reference proteome</keyword>
<gene>
    <name evidence="1" type="ORF">TNS_ORF33</name>
</gene>
<evidence type="ECO:0000313" key="2">
    <source>
        <dbReference type="Proteomes" id="UP000232615"/>
    </source>
</evidence>
<sequence length="149" mass="16939">MKQSQFVYLNATPVNKRWYFQVSSVFDQSKSFHIVSLPVKIPVPGVLVPGSKPFGKIFEAINEFERSCTDRVKEVVEKNERHYDALYASLGLEKHLSSGEVSALKEILEEKAKEKAKFKKTGKFILSRSTKKEVEPGEFGLWQDAQGNE</sequence>
<organism evidence="1 2">
    <name type="scientific">Tunisvirus fontaine2</name>
    <dbReference type="NCBI Taxonomy" id="1421067"/>
    <lineage>
        <taxon>Viruses</taxon>
        <taxon>Varidnaviria</taxon>
        <taxon>Bamfordvirae</taxon>
        <taxon>Nucleocytoviricota</taxon>
        <taxon>Megaviricetes</taxon>
        <taxon>Pimascovirales</taxon>
        <taxon>Pimascovirales incertae sedis</taxon>
        <taxon>Marseilleviridae</taxon>
        <taxon>Losannavirus</taxon>
        <taxon>Losannavirus tunisense</taxon>
    </lineage>
</organism>
<proteinExistence type="predicted"/>
<dbReference type="EMBL" id="KF483846">
    <property type="protein sequence ID" value="AHC54751.1"/>
    <property type="molecule type" value="Genomic_DNA"/>
</dbReference>
<protein>
    <submittedName>
        <fullName evidence="1">Uncharacterized protein</fullName>
    </submittedName>
</protein>
<name>V9SEL7_9VIRU</name>
<dbReference type="Proteomes" id="UP000232615">
    <property type="component" value="Segment"/>
</dbReference>
<evidence type="ECO:0000313" key="1">
    <source>
        <dbReference type="EMBL" id="AHC54751.1"/>
    </source>
</evidence>
<reference evidence="1 2" key="1">
    <citation type="journal article" date="2014" name="Arch. Virol.">
        <title>Complete genome sequence of Tunisvirus, a new member of the proposed family Marseilleviridae.</title>
        <authorList>
            <person name="Aherfi S."/>
            <person name="Boughalmi M."/>
            <person name="Pagnier I."/>
            <person name="Fournous G."/>
            <person name="La Scola B."/>
            <person name="Raoult D."/>
            <person name="Colson P."/>
        </authorList>
    </citation>
    <scope>NUCLEOTIDE SEQUENCE [LARGE SCALE GENOMIC DNA]</scope>
    <source>
        <strain evidence="1 2">U484</strain>
    </source>
</reference>